<evidence type="ECO:0000313" key="11">
    <source>
        <dbReference type="EMBL" id="CAG9316242.1"/>
    </source>
</evidence>
<keyword evidence="6 8" id="KW-1133">Transmembrane helix</keyword>
<proteinExistence type="inferred from homology"/>
<evidence type="ECO:0000259" key="9">
    <source>
        <dbReference type="Pfam" id="PF03345"/>
    </source>
</evidence>
<comment type="pathway">
    <text evidence="2 8">Protein modification; protein glycosylation.</text>
</comment>
<evidence type="ECO:0000256" key="7">
    <source>
        <dbReference type="ARBA" id="ARBA00023136"/>
    </source>
</evidence>
<dbReference type="GO" id="GO:0008250">
    <property type="term" value="C:oligosaccharyltransferase complex"/>
    <property type="evidence" value="ECO:0007669"/>
    <property type="project" value="TreeGrafter"/>
</dbReference>
<evidence type="ECO:0000256" key="2">
    <source>
        <dbReference type="ARBA" id="ARBA00004922"/>
    </source>
</evidence>
<dbReference type="EMBL" id="CAJZBQ010000015">
    <property type="protein sequence ID" value="CAG9316242.1"/>
    <property type="molecule type" value="Genomic_DNA"/>
</dbReference>
<comment type="caution">
    <text evidence="11">The sequence shown here is derived from an EMBL/GenBank/DDBJ whole genome shotgun (WGS) entry which is preliminary data.</text>
</comment>
<evidence type="ECO:0000256" key="1">
    <source>
        <dbReference type="ARBA" id="ARBA00004479"/>
    </source>
</evidence>
<comment type="function">
    <text evidence="8">Subunit of the oligosaccharyl transferase (OST) complex that catalyzes the initial transfer of a defined glycan (Glc(3)Man(9)GlcNAc(2) in eukaryotes) from the lipid carrier dolichol-pyrophosphate to an asparagine residue within an Asn-X-Ser/Thr consensus motif in nascent polypeptide chains, the first step in protein N-glycosylation. N-glycosylation occurs cotranslationally and the complex associates with the Sec61 complex at the channel-forming translocon complex that mediates protein translocation across the endoplasmic reticulum (ER).</text>
</comment>
<feature type="transmembrane region" description="Helical" evidence="8">
    <location>
        <begin position="384"/>
        <end position="406"/>
    </location>
</feature>
<dbReference type="PANTHER" id="PTHR10830:SF0">
    <property type="entry name" value="DOLICHYL-DIPHOSPHOOLIGOSACCHARIDE--PROTEIN GLYCOSYLTRANSFERASE 48 KDA SUBUNIT"/>
    <property type="match status" value="1"/>
</dbReference>
<organism evidence="11 12">
    <name type="scientific">Blepharisma stoltei</name>
    <dbReference type="NCBI Taxonomy" id="1481888"/>
    <lineage>
        <taxon>Eukaryota</taxon>
        <taxon>Sar</taxon>
        <taxon>Alveolata</taxon>
        <taxon>Ciliophora</taxon>
        <taxon>Postciliodesmatophora</taxon>
        <taxon>Heterotrichea</taxon>
        <taxon>Heterotrichida</taxon>
        <taxon>Blepharismidae</taxon>
        <taxon>Blepharisma</taxon>
    </lineage>
</organism>
<keyword evidence="4 8" id="KW-0812">Transmembrane</keyword>
<feature type="domain" description="OST48 middle" evidence="10">
    <location>
        <begin position="274"/>
        <end position="408"/>
    </location>
</feature>
<evidence type="ECO:0000259" key="10">
    <source>
        <dbReference type="Pfam" id="PF23358"/>
    </source>
</evidence>
<sequence>MLWVLLSLAIAVSGSKILVLLDSWDIKDTHAKYFNFLESQGNQLTFRMADSAGIKIEKYGEALYQAILLAAPSVEDLGGKTTVDDLLSFFDTYEGSIIMFADTDAGLLYRKLANNFGYDFYEQGARVYNADKDTVVKTTNVTAPEIIAAKAAKPIHLSGVPFYMKKETSLSVSTLVASSKAFVQNDLKFKDKYSDSGSEIILGAATQGRNNARFVILGSLDICKNEFYDDSTKGNKDFCQQISDWALKNKGVLRYSGITNYRVSQHTKPGTVEKGYLEKEYTVKDKVYYSIDIEEYDGKTKTWKPFTSSKVYVDFIMLDPKIRKYLSNNNGLFYTEFVAPDVHGVYQFKVHFNQPGYTWINTATEASVRPYRHNQYERFLICAYPYYLSVFSTIVGFLVFSFYFLYHKDT</sequence>
<keyword evidence="12" id="KW-1185">Reference proteome</keyword>
<keyword evidence="7 8" id="KW-0472">Membrane</keyword>
<dbReference type="InterPro" id="IPR055457">
    <property type="entry name" value="OST48_N"/>
</dbReference>
<dbReference type="Proteomes" id="UP001162131">
    <property type="component" value="Unassembled WGS sequence"/>
</dbReference>
<evidence type="ECO:0000256" key="4">
    <source>
        <dbReference type="ARBA" id="ARBA00022692"/>
    </source>
</evidence>
<dbReference type="InterPro" id="IPR055459">
    <property type="entry name" value="OST48_MD"/>
</dbReference>
<name>A0AAU9IT07_9CILI</name>
<comment type="similarity">
    <text evidence="3 8">Belongs to the DDOST 48 kDa subunit family.</text>
</comment>
<evidence type="ECO:0000256" key="5">
    <source>
        <dbReference type="ARBA" id="ARBA00022824"/>
    </source>
</evidence>
<dbReference type="Pfam" id="PF23358">
    <property type="entry name" value="OST48_MD"/>
    <property type="match status" value="1"/>
</dbReference>
<dbReference type="Pfam" id="PF03345">
    <property type="entry name" value="OST48_N"/>
    <property type="match status" value="1"/>
</dbReference>
<dbReference type="GO" id="GO:0018279">
    <property type="term" value="P:protein N-linked glycosylation via asparagine"/>
    <property type="evidence" value="ECO:0007669"/>
    <property type="project" value="UniProtKB-UniRule"/>
</dbReference>
<dbReference type="InterPro" id="IPR005013">
    <property type="entry name" value="DDOST_48_kDa_subunit"/>
</dbReference>
<dbReference type="AlphaFoldDB" id="A0AAU9IT07"/>
<reference evidence="11" key="1">
    <citation type="submission" date="2021-09" db="EMBL/GenBank/DDBJ databases">
        <authorList>
            <consortium name="AG Swart"/>
            <person name="Singh M."/>
            <person name="Singh A."/>
            <person name="Seah K."/>
            <person name="Emmerich C."/>
        </authorList>
    </citation>
    <scope>NUCLEOTIDE SEQUENCE</scope>
    <source>
        <strain evidence="11">ATCC30299</strain>
    </source>
</reference>
<protein>
    <recommendedName>
        <fullName evidence="8">Dolichyl-diphosphooligosaccharide--protein glycosyltransferase 48 kDa subunit</fullName>
        <shortName evidence="8">Oligosaccharyl transferase 48 kDa subunit</shortName>
    </recommendedName>
</protein>
<evidence type="ECO:0000256" key="3">
    <source>
        <dbReference type="ARBA" id="ARBA00008743"/>
    </source>
</evidence>
<feature type="domain" description="OST48 N-terminal" evidence="9">
    <location>
        <begin position="16"/>
        <end position="246"/>
    </location>
</feature>
<comment type="subcellular location">
    <subcellularLocation>
        <location evidence="8">Endoplasmic reticulum membrane</location>
        <topology evidence="8">Single-pass type I membrane protein</topology>
    </subcellularLocation>
    <subcellularLocation>
        <location evidence="1">Membrane</location>
        <topology evidence="1">Single-pass type I membrane protein</topology>
    </subcellularLocation>
</comment>
<dbReference type="PANTHER" id="PTHR10830">
    <property type="entry name" value="DOLICHYL-DIPHOSPHOOLIGOSACCHARIDE--PROTEIN GLYCOSYLTRANSFERASE 48 KDA SUBUNIT"/>
    <property type="match status" value="1"/>
</dbReference>
<comment type="subunit">
    <text evidence="8">Component of the oligosaccharyltransferase (OST) complex.</text>
</comment>
<gene>
    <name evidence="11" type="ORF">BSTOLATCC_MIC15677</name>
</gene>
<evidence type="ECO:0000313" key="12">
    <source>
        <dbReference type="Proteomes" id="UP001162131"/>
    </source>
</evidence>
<keyword evidence="5 8" id="KW-0256">Endoplasmic reticulum</keyword>
<accession>A0AAU9IT07</accession>
<evidence type="ECO:0000256" key="8">
    <source>
        <dbReference type="RuleBase" id="RU361142"/>
    </source>
</evidence>
<evidence type="ECO:0000256" key="6">
    <source>
        <dbReference type="ARBA" id="ARBA00022989"/>
    </source>
</evidence>